<proteinExistence type="predicted"/>
<feature type="transmembrane region" description="Helical" evidence="1">
    <location>
        <begin position="436"/>
        <end position="459"/>
    </location>
</feature>
<dbReference type="EMBL" id="JATAAI010000009">
    <property type="protein sequence ID" value="KAK1743499.1"/>
    <property type="molecule type" value="Genomic_DNA"/>
</dbReference>
<evidence type="ECO:0000313" key="3">
    <source>
        <dbReference type="Proteomes" id="UP001224775"/>
    </source>
</evidence>
<evidence type="ECO:0000256" key="1">
    <source>
        <dbReference type="SAM" id="Phobius"/>
    </source>
</evidence>
<organism evidence="2 3">
    <name type="scientific">Skeletonema marinoi</name>
    <dbReference type="NCBI Taxonomy" id="267567"/>
    <lineage>
        <taxon>Eukaryota</taxon>
        <taxon>Sar</taxon>
        <taxon>Stramenopiles</taxon>
        <taxon>Ochrophyta</taxon>
        <taxon>Bacillariophyta</taxon>
        <taxon>Coscinodiscophyceae</taxon>
        <taxon>Thalassiosirophycidae</taxon>
        <taxon>Thalassiosirales</taxon>
        <taxon>Skeletonemataceae</taxon>
        <taxon>Skeletonema</taxon>
        <taxon>Skeletonema marinoi-dohrnii complex</taxon>
    </lineage>
</organism>
<keyword evidence="1" id="KW-1133">Transmembrane helix</keyword>
<sequence length="480" mass="52508">MKISTLTIAGALASANAAVRGDSALKLKKMQKLSNAVNKNAFRVDRRMNEEGDGDEEAADQYQYEYNADADADQAVDEETGSGVKPYMCVTATLYDGGTASFMSFTQSNGDGESVEYITDINSFISMRGQMYAQEMANTCEYCEMDGLLDLCEEFQGMDTNTAQVLAAMDKENFEAYLLAMYQEDEDEGEELSDEVRAYYTYSKGGNTGAQALINLCSKCEEECDDDELQQYYEEMVEDYAKEESLCVETNDGSDRYIGYTCGADGSSVELGVFQDNECTELSDTQDGYNMASMLYNSKNDEEARMIGEMQMMTQMYSSGFSCQMGAERFEDGGDEDANENESEFCENLLAESISKDDCAADGDYNYQNQGEGEDMNEYAADEAEESTGVMIYSDDIEEVCGTIVAIEEALAEETYVNPYTGTPFSVMSESAANRLSSGAIIGIAALVGATIAAAGFALGKFTRTKSELEEPVFQGGPLH</sequence>
<comment type="caution">
    <text evidence="2">The sequence shown here is derived from an EMBL/GenBank/DDBJ whole genome shotgun (WGS) entry which is preliminary data.</text>
</comment>
<protein>
    <submittedName>
        <fullName evidence="2">Uncharacterized protein</fullName>
    </submittedName>
</protein>
<evidence type="ECO:0000313" key="2">
    <source>
        <dbReference type="EMBL" id="KAK1743499.1"/>
    </source>
</evidence>
<keyword evidence="1" id="KW-0812">Transmembrane</keyword>
<accession>A0AAD8YBN5</accession>
<dbReference type="AlphaFoldDB" id="A0AAD8YBN5"/>
<gene>
    <name evidence="2" type="ORF">QTG54_006120</name>
</gene>
<reference evidence="2" key="1">
    <citation type="submission" date="2023-06" db="EMBL/GenBank/DDBJ databases">
        <title>Survivors Of The Sea: Transcriptome response of Skeletonema marinoi to long-term dormancy.</title>
        <authorList>
            <person name="Pinder M.I.M."/>
            <person name="Kourtchenko O."/>
            <person name="Robertson E.K."/>
            <person name="Larsson T."/>
            <person name="Maumus F."/>
            <person name="Osuna-Cruz C.M."/>
            <person name="Vancaester E."/>
            <person name="Stenow R."/>
            <person name="Vandepoele K."/>
            <person name="Ploug H."/>
            <person name="Bruchert V."/>
            <person name="Godhe A."/>
            <person name="Topel M."/>
        </authorList>
    </citation>
    <scope>NUCLEOTIDE SEQUENCE</scope>
    <source>
        <strain evidence="2">R05AC</strain>
    </source>
</reference>
<keyword evidence="3" id="KW-1185">Reference proteome</keyword>
<dbReference type="Proteomes" id="UP001224775">
    <property type="component" value="Unassembled WGS sequence"/>
</dbReference>
<name>A0AAD8YBN5_9STRA</name>
<keyword evidence="1" id="KW-0472">Membrane</keyword>